<evidence type="ECO:0000256" key="2">
    <source>
        <dbReference type="ARBA" id="ARBA00022777"/>
    </source>
</evidence>
<dbReference type="EMBL" id="CP015267">
    <property type="protein sequence ID" value="ASL16880.1"/>
    <property type="molecule type" value="Genomic_DNA"/>
</dbReference>
<keyword evidence="2" id="KW-0418">Kinase</keyword>
<keyword evidence="1" id="KW-0808">Transferase</keyword>
<gene>
    <name evidence="6" type="ORF">MYCOZU2_04514</name>
</gene>
<keyword evidence="3" id="KW-0805">Transcription regulation</keyword>
<dbReference type="InterPro" id="IPR029016">
    <property type="entry name" value="GAF-like_dom_sf"/>
</dbReference>
<keyword evidence="4" id="KW-0804">Transcription</keyword>
<organism evidence="6 7">
    <name type="scientific">Mycobacterium intracellulare subsp. chimaera</name>
    <dbReference type="NCBI Taxonomy" id="222805"/>
    <lineage>
        <taxon>Bacteria</taxon>
        <taxon>Bacillati</taxon>
        <taxon>Actinomycetota</taxon>
        <taxon>Actinomycetes</taxon>
        <taxon>Mycobacteriales</taxon>
        <taxon>Mycobacteriaceae</taxon>
        <taxon>Mycobacterium</taxon>
        <taxon>Mycobacterium avium complex (MAC)</taxon>
    </lineage>
</organism>
<evidence type="ECO:0000256" key="4">
    <source>
        <dbReference type="ARBA" id="ARBA00023163"/>
    </source>
</evidence>
<name>A0A7U5MNN8_MYCIT</name>
<dbReference type="PROSITE" id="PS50921">
    <property type="entry name" value="ANTAR"/>
    <property type="match status" value="1"/>
</dbReference>
<dbReference type="Proteomes" id="UP000198286">
    <property type="component" value="Chromosome"/>
</dbReference>
<dbReference type="Pfam" id="PF03861">
    <property type="entry name" value="ANTAR"/>
    <property type="match status" value="1"/>
</dbReference>
<evidence type="ECO:0000256" key="3">
    <source>
        <dbReference type="ARBA" id="ARBA00023015"/>
    </source>
</evidence>
<evidence type="ECO:0000256" key="1">
    <source>
        <dbReference type="ARBA" id="ARBA00022679"/>
    </source>
</evidence>
<evidence type="ECO:0000259" key="5">
    <source>
        <dbReference type="PROSITE" id="PS50921"/>
    </source>
</evidence>
<dbReference type="Pfam" id="PF13185">
    <property type="entry name" value="GAF_2"/>
    <property type="match status" value="1"/>
</dbReference>
<dbReference type="InterPro" id="IPR036388">
    <property type="entry name" value="WH-like_DNA-bd_sf"/>
</dbReference>
<dbReference type="InterPro" id="IPR012074">
    <property type="entry name" value="GAF_ANTAR"/>
</dbReference>
<dbReference type="GO" id="GO:0003723">
    <property type="term" value="F:RNA binding"/>
    <property type="evidence" value="ECO:0007669"/>
    <property type="project" value="InterPro"/>
</dbReference>
<dbReference type="GO" id="GO:0016301">
    <property type="term" value="F:kinase activity"/>
    <property type="evidence" value="ECO:0007669"/>
    <property type="project" value="UniProtKB-KW"/>
</dbReference>
<protein>
    <submittedName>
        <fullName evidence="6">ANTAR domain-containing protein</fullName>
    </submittedName>
</protein>
<dbReference type="SUPFAM" id="SSF52172">
    <property type="entry name" value="CheY-like"/>
    <property type="match status" value="1"/>
</dbReference>
<dbReference type="InterPro" id="IPR011006">
    <property type="entry name" value="CheY-like_superfamily"/>
</dbReference>
<dbReference type="InterPro" id="IPR003018">
    <property type="entry name" value="GAF"/>
</dbReference>
<dbReference type="Gene3D" id="1.10.10.10">
    <property type="entry name" value="Winged helix-like DNA-binding domain superfamily/Winged helix DNA-binding domain"/>
    <property type="match status" value="1"/>
</dbReference>
<feature type="domain" description="ANTAR" evidence="5">
    <location>
        <begin position="171"/>
        <end position="232"/>
    </location>
</feature>
<evidence type="ECO:0000313" key="7">
    <source>
        <dbReference type="Proteomes" id="UP000198286"/>
    </source>
</evidence>
<dbReference type="SMART" id="SM01012">
    <property type="entry name" value="ANTAR"/>
    <property type="match status" value="1"/>
</dbReference>
<dbReference type="Gene3D" id="3.30.450.40">
    <property type="match status" value="1"/>
</dbReference>
<dbReference type="InterPro" id="IPR005561">
    <property type="entry name" value="ANTAR"/>
</dbReference>
<evidence type="ECO:0000313" key="6">
    <source>
        <dbReference type="EMBL" id="ASL16880.1"/>
    </source>
</evidence>
<dbReference type="SUPFAM" id="SSF55781">
    <property type="entry name" value="GAF domain-like"/>
    <property type="match status" value="1"/>
</dbReference>
<proteinExistence type="predicted"/>
<sequence length="243" mass="26808">MNGSGGDVMRDGSATIANHLVELVANLEREHRGTAAGLHELLDDGVQHVTGAQYAGITLAEKGASVSSVVATHRYPMVLDAIQDTSGEGPCLSAAWEHHIMHIADLSAERRWLRYRRMALEQTPIRSILSYELFIDGGSMAALNFYADHPHAFSEESVEIGTVFATHIALGWSMMRRNDQFRSALASRDIIGQAKGVIMERFGIDAVEAFQLLTRVSQQSNIKLIEIARALIESEHPLRRRGH</sequence>
<dbReference type="AlphaFoldDB" id="A0A7U5MNN8"/>
<accession>A0A7U5MNN8</accession>
<reference evidence="6 7" key="1">
    <citation type="journal article" date="2017" name="Lancet Infect. Dis.">
        <title>Global outbreak of severe Mycobacterium chimaera disease after cardiac surgery: a molecular epidemiological study.</title>
        <authorList>
            <person name="van Ingen J."/>
            <person name="Kohl T."/>
            <person name="Kranzer K."/>
            <person name="Hasse B."/>
            <person name="Keller P."/>
            <person name="Szafranska A."/>
            <person name="Hillemann D."/>
            <person name="Chand M."/>
            <person name="Schreiber P."/>
            <person name="Sommerstein R."/>
            <person name="Berger C."/>
            <person name="Genoni M."/>
            <person name="Ruegg C."/>
            <person name="Troillet N."/>
            <person name="Widmer A.F."/>
            <person name="Becker S.L."/>
            <person name="Herrmann M."/>
            <person name="Eckmanns T."/>
            <person name="Haller S."/>
            <person name="Hoeller C."/>
            <person name="Debast S.B."/>
            <person name="Wolfhagen M.J."/>
            <person name="Hopman J."/>
            <person name="Kluytmans J."/>
            <person name="Langelaar M."/>
            <person name="Notermans D.W."/>
            <person name="ten Oever J."/>
            <person name="van den Barselaar P."/>
            <person name="Vonk A.B.A."/>
            <person name="Vos M.C."/>
            <person name="Ahmed N."/>
            <person name="Brown T."/>
            <person name="Crook D."/>
            <person name="Lamagni T."/>
            <person name="Phin N."/>
            <person name="Smith E.G."/>
            <person name="Zambon M."/>
            <person name="Serr A."/>
            <person name="Goetting T."/>
            <person name="Ebner W."/>
            <person name="Thuermer A."/>
            <person name="Utpatel C."/>
            <person name="Sproer C."/>
            <person name="Bunk B."/>
            <person name="Nubel U."/>
            <person name="Bloemberg G."/>
            <person name="Bottger E."/>
            <person name="Niemann S."/>
            <person name="Wagner D."/>
            <person name="Sax H."/>
        </authorList>
    </citation>
    <scope>NUCLEOTIDE SEQUENCE [LARGE SCALE GENOMIC DNA]</scope>
    <source>
        <strain evidence="6 7">ZUERICH-2</strain>
    </source>
</reference>
<dbReference type="PIRSF" id="PIRSF036625">
    <property type="entry name" value="GAF_ANTAR"/>
    <property type="match status" value="1"/>
</dbReference>